<evidence type="ECO:0000313" key="8">
    <source>
        <dbReference type="Proteomes" id="UP000000547"/>
    </source>
</evidence>
<comment type="subcellular location">
    <subcellularLocation>
        <location evidence="1">Membrane</location>
        <topology evidence="1">Multi-pass membrane protein</topology>
    </subcellularLocation>
</comment>
<dbReference type="Gene3D" id="1.20.1540.10">
    <property type="entry name" value="Rhomboid-like"/>
    <property type="match status" value="1"/>
</dbReference>
<dbReference type="PANTHER" id="PTHR43731:SF16">
    <property type="entry name" value="RHOMBOSORTASE"/>
    <property type="match status" value="1"/>
</dbReference>
<dbReference type="PANTHER" id="PTHR43731">
    <property type="entry name" value="RHOMBOID PROTEASE"/>
    <property type="match status" value="1"/>
</dbReference>
<reference evidence="7" key="1">
    <citation type="journal article" date="2005" name="Proc. Natl. Acad. Sci. U.S.A.">
        <title>The psychrophilic lifestyle as revealed by the genome sequence of Colwellia psychrerythraea 34H through genomic and proteomic analyses.</title>
        <authorList>
            <person name="Methe B.A."/>
            <person name="Nelson K.E."/>
            <person name="Deming J.W."/>
            <person name="Momen B."/>
            <person name="Melamud E."/>
            <person name="Zhang X."/>
            <person name="Moult J."/>
            <person name="Madupu R."/>
            <person name="Nelson W.C."/>
            <person name="Dodson R.J."/>
            <person name="Brinkac L.M."/>
            <person name="Daugherty S.C."/>
            <person name="Durkin A.S."/>
            <person name="DeBoy R.T."/>
            <person name="Kolonay J.F."/>
            <person name="Sullivan S.A."/>
            <person name="Zhou L."/>
            <person name="Davidsen T.M."/>
            <person name="Wu M."/>
            <person name="Huston A.L."/>
            <person name="Lewis M."/>
            <person name="Weaver B."/>
            <person name="Weidman J.F."/>
            <person name="Khouri H."/>
            <person name="Utterback T.R."/>
            <person name="Feldblyum T.V."/>
            <person name="Fraser C.M."/>
        </authorList>
    </citation>
    <scope>NUCLEOTIDE SEQUENCE [LARGE SCALE GENOMIC DNA]</scope>
    <source>
        <strain evidence="7">34H</strain>
    </source>
</reference>
<feature type="transmembrane region" description="Helical" evidence="5">
    <location>
        <begin position="92"/>
        <end position="109"/>
    </location>
</feature>
<dbReference type="InterPro" id="IPR022764">
    <property type="entry name" value="Peptidase_S54_rhomboid_dom"/>
</dbReference>
<feature type="transmembrane region" description="Helical" evidence="5">
    <location>
        <begin position="178"/>
        <end position="194"/>
    </location>
</feature>
<dbReference type="GO" id="GO:0016020">
    <property type="term" value="C:membrane"/>
    <property type="evidence" value="ECO:0007669"/>
    <property type="project" value="UniProtKB-SubCell"/>
</dbReference>
<gene>
    <name evidence="7" type="ordered locus">CPS_2148</name>
</gene>
<feature type="transmembrane region" description="Helical" evidence="5">
    <location>
        <begin position="14"/>
        <end position="31"/>
    </location>
</feature>
<keyword evidence="4 5" id="KW-0472">Membrane</keyword>
<evidence type="ECO:0000256" key="2">
    <source>
        <dbReference type="ARBA" id="ARBA00022692"/>
    </source>
</evidence>
<evidence type="ECO:0000256" key="3">
    <source>
        <dbReference type="ARBA" id="ARBA00022989"/>
    </source>
</evidence>
<dbReference type="SUPFAM" id="SSF144091">
    <property type="entry name" value="Rhomboid-like"/>
    <property type="match status" value="1"/>
</dbReference>
<dbReference type="InterPro" id="IPR035952">
    <property type="entry name" value="Rhomboid-like_sf"/>
</dbReference>
<dbReference type="HOGENOM" id="CLU_108530_0_0_6"/>
<dbReference type="AlphaFoldDB" id="Q482Z4"/>
<name>Q482Z4_COLP3</name>
<feature type="domain" description="Peptidase S54 rhomboid" evidence="6">
    <location>
        <begin position="49"/>
        <end position="190"/>
    </location>
</feature>
<keyword evidence="3 5" id="KW-1133">Transmembrane helix</keyword>
<feature type="transmembrane region" description="Helical" evidence="5">
    <location>
        <begin position="59"/>
        <end position="80"/>
    </location>
</feature>
<evidence type="ECO:0000256" key="5">
    <source>
        <dbReference type="SAM" id="Phobius"/>
    </source>
</evidence>
<evidence type="ECO:0000256" key="1">
    <source>
        <dbReference type="ARBA" id="ARBA00004141"/>
    </source>
</evidence>
<dbReference type="InterPro" id="IPR050925">
    <property type="entry name" value="Rhomboid_protease_S54"/>
</dbReference>
<dbReference type="STRING" id="167879.CPS_2148"/>
<dbReference type="Pfam" id="PF01694">
    <property type="entry name" value="Rhomboid"/>
    <property type="match status" value="1"/>
</dbReference>
<protein>
    <submittedName>
        <fullName evidence="7">Membrane protein, Rhomboid family</fullName>
    </submittedName>
</protein>
<dbReference type="GO" id="GO:0004252">
    <property type="term" value="F:serine-type endopeptidase activity"/>
    <property type="evidence" value="ECO:0007669"/>
    <property type="project" value="InterPro"/>
</dbReference>
<keyword evidence="2 5" id="KW-0812">Transmembrane</keyword>
<accession>Q482Z4</accession>
<evidence type="ECO:0000256" key="4">
    <source>
        <dbReference type="ARBA" id="ARBA00023136"/>
    </source>
</evidence>
<evidence type="ECO:0000259" key="6">
    <source>
        <dbReference type="Pfam" id="PF01694"/>
    </source>
</evidence>
<dbReference type="NCBIfam" id="TIGR03902">
    <property type="entry name" value="rhom_GG_sort"/>
    <property type="match status" value="1"/>
</dbReference>
<proteinExistence type="predicted"/>
<sequence>MTLTFKNLPLKKQHSMLVTIIAILAILAYFFNDAVSELFVYQYQLISQGELWRTFTGHFFHTNGFHLLLNLAALALLWALHGHFYNVKSYSLLFITSALTCSAGMYFFSPEIRQYVGLSGVLHGIFVFGAIMDIRHKDKTGYLLFVGVWLKIAHEQFYGASEQVSSLIDANVAVDAHLWGAVGGLLFSSCYVLMTKKTISSYNNER</sequence>
<dbReference type="RefSeq" id="WP_011042967.1">
    <property type="nucleotide sequence ID" value="NC_003910.7"/>
</dbReference>
<dbReference type="KEGG" id="cps:CPS_2148"/>
<dbReference type="EMBL" id="CP000083">
    <property type="protein sequence ID" value="AAZ25148.1"/>
    <property type="molecule type" value="Genomic_DNA"/>
</dbReference>
<evidence type="ECO:0000313" key="7">
    <source>
        <dbReference type="EMBL" id="AAZ25148.1"/>
    </source>
</evidence>
<organism evidence="7 8">
    <name type="scientific">Colwellia psychrerythraea (strain 34H / ATCC BAA-681)</name>
    <name type="common">Vibrio psychroerythus</name>
    <dbReference type="NCBI Taxonomy" id="167879"/>
    <lineage>
        <taxon>Bacteria</taxon>
        <taxon>Pseudomonadati</taxon>
        <taxon>Pseudomonadota</taxon>
        <taxon>Gammaproteobacteria</taxon>
        <taxon>Alteromonadales</taxon>
        <taxon>Colwelliaceae</taxon>
        <taxon>Colwellia</taxon>
    </lineage>
</organism>
<dbReference type="Proteomes" id="UP000000547">
    <property type="component" value="Chromosome"/>
</dbReference>
<dbReference type="InterPro" id="IPR023826">
    <property type="entry name" value="Rhom-like_SP_proteobac"/>
</dbReference>
<feature type="transmembrane region" description="Helical" evidence="5">
    <location>
        <begin position="115"/>
        <end position="134"/>
    </location>
</feature>